<dbReference type="SMART" id="SM00228">
    <property type="entry name" value="PDZ"/>
    <property type="match status" value="1"/>
</dbReference>
<dbReference type="GO" id="GO:0005634">
    <property type="term" value="C:nucleus"/>
    <property type="evidence" value="ECO:0007669"/>
    <property type="project" value="TreeGrafter"/>
</dbReference>
<feature type="coiled-coil region" evidence="2">
    <location>
        <begin position="1"/>
        <end position="28"/>
    </location>
</feature>
<feature type="domain" description="PDZ" evidence="3">
    <location>
        <begin position="83"/>
        <end position="167"/>
    </location>
</feature>
<name>A0A7S1F7I9_NOCSC</name>
<reference evidence="4" key="1">
    <citation type="submission" date="2021-01" db="EMBL/GenBank/DDBJ databases">
        <authorList>
            <person name="Corre E."/>
            <person name="Pelletier E."/>
            <person name="Niang G."/>
            <person name="Scheremetjew M."/>
            <person name="Finn R."/>
            <person name="Kale V."/>
            <person name="Holt S."/>
            <person name="Cochrane G."/>
            <person name="Meng A."/>
            <person name="Brown T."/>
            <person name="Cohen L."/>
        </authorList>
    </citation>
    <scope>NUCLEOTIDE SEQUENCE</scope>
</reference>
<dbReference type="InterPro" id="IPR001478">
    <property type="entry name" value="PDZ"/>
</dbReference>
<accession>A0A7S1F7I9</accession>
<dbReference type="GO" id="GO:0005737">
    <property type="term" value="C:cytoplasm"/>
    <property type="evidence" value="ECO:0007669"/>
    <property type="project" value="TreeGrafter"/>
</dbReference>
<evidence type="ECO:0000313" key="4">
    <source>
        <dbReference type="EMBL" id="CAD8849824.1"/>
    </source>
</evidence>
<proteinExistence type="predicted"/>
<dbReference type="InterPro" id="IPR035269">
    <property type="entry name" value="PSMD9"/>
</dbReference>
<protein>
    <recommendedName>
        <fullName evidence="3">PDZ domain-containing protein</fullName>
    </recommendedName>
</protein>
<dbReference type="PANTHER" id="PTHR12651:SF1">
    <property type="entry name" value="26S PROTEASOME NON-ATPASE REGULATORY SUBUNIT 9"/>
    <property type="match status" value="1"/>
</dbReference>
<dbReference type="Gene3D" id="2.30.42.10">
    <property type="match status" value="1"/>
</dbReference>
<dbReference type="PANTHER" id="PTHR12651">
    <property type="entry name" value="26S PROTEASOME NON-ATPASE REGULATORY SUBUNIT 9"/>
    <property type="match status" value="1"/>
</dbReference>
<dbReference type="AlphaFoldDB" id="A0A7S1F7I9"/>
<sequence>MAGEEEGFQALIDEKDRLENEIARLMRFVTPSNEPCPDGRGFDARDAEFQLSGAQQTLACRQSEHMAVMEKVERALAALNAEAMLEAQPLPRCVDRRLDPRAVAVIGGISESSPAQAAGLLLGDEILSFGGVSLETMGDLDTCFAALKQHVDANVGSPLEVVILRGETPDRVVLQLTPEQWNGPGLLGCLLQRADAAQVTSYATDADGDSFG</sequence>
<dbReference type="EMBL" id="HBFQ01034284">
    <property type="protein sequence ID" value="CAD8849824.1"/>
    <property type="molecule type" value="Transcribed_RNA"/>
</dbReference>
<keyword evidence="1" id="KW-0143">Chaperone</keyword>
<keyword evidence="2" id="KW-0175">Coiled coil</keyword>
<evidence type="ECO:0000256" key="2">
    <source>
        <dbReference type="SAM" id="Coils"/>
    </source>
</evidence>
<dbReference type="GO" id="GO:0070682">
    <property type="term" value="P:proteasome regulatory particle assembly"/>
    <property type="evidence" value="ECO:0007669"/>
    <property type="project" value="InterPro"/>
</dbReference>
<dbReference type="FunFam" id="2.30.42.10:FF:000107">
    <property type="entry name" value="26S proteasome non-ATPase regulatory subunit 9"/>
    <property type="match status" value="1"/>
</dbReference>
<evidence type="ECO:0000256" key="1">
    <source>
        <dbReference type="ARBA" id="ARBA00023186"/>
    </source>
</evidence>
<gene>
    <name evidence="4" type="ORF">NSCI0253_LOCUS24174</name>
</gene>
<dbReference type="InterPro" id="IPR036034">
    <property type="entry name" value="PDZ_sf"/>
</dbReference>
<organism evidence="4">
    <name type="scientific">Noctiluca scintillans</name>
    <name type="common">Sea sparkle</name>
    <name type="synonym">Red tide dinoflagellate</name>
    <dbReference type="NCBI Taxonomy" id="2966"/>
    <lineage>
        <taxon>Eukaryota</taxon>
        <taxon>Sar</taxon>
        <taxon>Alveolata</taxon>
        <taxon>Dinophyceae</taxon>
        <taxon>Noctilucales</taxon>
        <taxon>Noctilucaceae</taxon>
        <taxon>Noctiluca</taxon>
    </lineage>
</organism>
<dbReference type="SUPFAM" id="SSF50156">
    <property type="entry name" value="PDZ domain-like"/>
    <property type="match status" value="1"/>
</dbReference>
<evidence type="ECO:0000259" key="3">
    <source>
        <dbReference type="SMART" id="SM00228"/>
    </source>
</evidence>